<comment type="caution">
    <text evidence="1">The sequence shown here is derived from an EMBL/GenBank/DDBJ whole genome shotgun (WGS) entry which is preliminary data.</text>
</comment>
<dbReference type="EMBL" id="QUTG01007635">
    <property type="protein sequence ID" value="RHY82268.1"/>
    <property type="molecule type" value="Genomic_DNA"/>
</dbReference>
<sequence length="85" mass="9512">MSKQLVNQTFDLTKWTADSRWAVKPSLTTGGSSFQQYAKTTQSWYTTHTGEKTYFLAYGLAWGEKKKTVAALKANLVLDVHPPGK</sequence>
<name>A0A3R6ZTF5_APHAT</name>
<evidence type="ECO:0000313" key="3">
    <source>
        <dbReference type="Proteomes" id="UP000285430"/>
    </source>
</evidence>
<proteinExistence type="predicted"/>
<dbReference type="VEuPathDB" id="FungiDB:H257_08884"/>
<dbReference type="EMBL" id="QUTH01004815">
    <property type="protein sequence ID" value="RHZ12078.1"/>
    <property type="molecule type" value="Genomic_DNA"/>
</dbReference>
<evidence type="ECO:0000313" key="4">
    <source>
        <dbReference type="Proteomes" id="UP000285712"/>
    </source>
</evidence>
<gene>
    <name evidence="1" type="ORF">DYB35_010053</name>
    <name evidence="2" type="ORF">DYB37_010465</name>
</gene>
<accession>A0A3R6ZTF5</accession>
<evidence type="ECO:0000313" key="1">
    <source>
        <dbReference type="EMBL" id="RHY82268.1"/>
    </source>
</evidence>
<dbReference type="Proteomes" id="UP000285712">
    <property type="component" value="Unassembled WGS sequence"/>
</dbReference>
<evidence type="ECO:0000313" key="2">
    <source>
        <dbReference type="EMBL" id="RHZ12078.1"/>
    </source>
</evidence>
<protein>
    <submittedName>
        <fullName evidence="1">Uncharacterized protein</fullName>
    </submittedName>
</protein>
<dbReference type="AlphaFoldDB" id="A0A3R6ZTF5"/>
<dbReference type="Proteomes" id="UP000285430">
    <property type="component" value="Unassembled WGS sequence"/>
</dbReference>
<organism evidence="1 4">
    <name type="scientific">Aphanomyces astaci</name>
    <name type="common">Crayfish plague agent</name>
    <dbReference type="NCBI Taxonomy" id="112090"/>
    <lineage>
        <taxon>Eukaryota</taxon>
        <taxon>Sar</taxon>
        <taxon>Stramenopiles</taxon>
        <taxon>Oomycota</taxon>
        <taxon>Saprolegniomycetes</taxon>
        <taxon>Saprolegniales</taxon>
        <taxon>Verrucalvaceae</taxon>
        <taxon>Aphanomyces</taxon>
    </lineage>
</organism>
<reference evidence="3 4" key="1">
    <citation type="submission" date="2018-08" db="EMBL/GenBank/DDBJ databases">
        <title>Aphanomyces genome sequencing and annotation.</title>
        <authorList>
            <person name="Minardi D."/>
            <person name="Oidtmann B."/>
            <person name="Van Der Giezen M."/>
            <person name="Studholme D.J."/>
        </authorList>
    </citation>
    <scope>NUCLEOTIDE SEQUENCE [LARGE SCALE GENOMIC DNA]</scope>
    <source>
        <strain evidence="2 3">Da</strain>
        <strain evidence="1 4">Sv</strain>
    </source>
</reference>